<organism evidence="2 3">
    <name type="scientific">Sphaerosporella brunnea</name>
    <dbReference type="NCBI Taxonomy" id="1250544"/>
    <lineage>
        <taxon>Eukaryota</taxon>
        <taxon>Fungi</taxon>
        <taxon>Dikarya</taxon>
        <taxon>Ascomycota</taxon>
        <taxon>Pezizomycotina</taxon>
        <taxon>Pezizomycetes</taxon>
        <taxon>Pezizales</taxon>
        <taxon>Pyronemataceae</taxon>
        <taxon>Sphaerosporella</taxon>
    </lineage>
</organism>
<name>A0A5J5F5K5_9PEZI</name>
<accession>A0A5J5F5K5</accession>
<protein>
    <submittedName>
        <fullName evidence="2">Uncharacterized protein</fullName>
    </submittedName>
</protein>
<dbReference type="Proteomes" id="UP000326924">
    <property type="component" value="Unassembled WGS sequence"/>
</dbReference>
<feature type="compositionally biased region" description="Basic residues" evidence="1">
    <location>
        <begin position="252"/>
        <end position="261"/>
    </location>
</feature>
<dbReference type="InParanoid" id="A0A5J5F5K5"/>
<dbReference type="AlphaFoldDB" id="A0A5J5F5K5"/>
<reference evidence="2 3" key="1">
    <citation type="submission" date="2019-09" db="EMBL/GenBank/DDBJ databases">
        <title>Draft genome of the ectomycorrhizal ascomycete Sphaerosporella brunnea.</title>
        <authorList>
            <consortium name="DOE Joint Genome Institute"/>
            <person name="Benucci G.M."/>
            <person name="Marozzi G."/>
            <person name="Antonielli L."/>
            <person name="Sanchez S."/>
            <person name="Marco P."/>
            <person name="Wang X."/>
            <person name="Falini L.B."/>
            <person name="Barry K."/>
            <person name="Haridas S."/>
            <person name="Lipzen A."/>
            <person name="Labutti K."/>
            <person name="Grigoriev I.V."/>
            <person name="Murat C."/>
            <person name="Martin F."/>
            <person name="Albertini E."/>
            <person name="Donnini D."/>
            <person name="Bonito G."/>
        </authorList>
    </citation>
    <scope>NUCLEOTIDE SEQUENCE [LARGE SCALE GENOMIC DNA]</scope>
    <source>
        <strain evidence="2 3">Sb_GMNB300</strain>
    </source>
</reference>
<comment type="caution">
    <text evidence="2">The sequence shown here is derived from an EMBL/GenBank/DDBJ whole genome shotgun (WGS) entry which is preliminary data.</text>
</comment>
<dbReference type="EMBL" id="VXIS01000033">
    <property type="protein sequence ID" value="KAA8911686.1"/>
    <property type="molecule type" value="Genomic_DNA"/>
</dbReference>
<evidence type="ECO:0000313" key="2">
    <source>
        <dbReference type="EMBL" id="KAA8911686.1"/>
    </source>
</evidence>
<feature type="compositionally biased region" description="Polar residues" evidence="1">
    <location>
        <begin position="306"/>
        <end position="317"/>
    </location>
</feature>
<proteinExistence type="predicted"/>
<sequence length="360" mass="39973">MPSTKLRSWATTNGRGIYTLRNSRFSNLSVLSSIIAPGTPRLEISRTREKCDLEGNPVETPPLVWDRFFGDFWRAASPARQLARASRGSEVARPISLIYERPASPTIRNQPPIPVYQARPPPAPPAIEWIPTVIDPESERGHLPESPPPTPVESARGSQKIIATPKKSLDEVGFITTQDIIKNNRNRIHRDERGFFQLPSPPASPAPPANRASGPSRGTSGPPETFSEMDVILQTDEEHRKSSNSIQGPVKRLFRSRTRKATSKENRRPSLGSSPGEHQGRNRVGSLGTVEERSSYETDQDEMQSRESINTVSSTGDDPQHRKPISKKGRKWRSGGHALMERAKKLSWGKGLGSLSKRHK</sequence>
<evidence type="ECO:0000256" key="1">
    <source>
        <dbReference type="SAM" id="MobiDB-lite"/>
    </source>
</evidence>
<feature type="region of interest" description="Disordered" evidence="1">
    <location>
        <begin position="137"/>
        <end position="164"/>
    </location>
</feature>
<gene>
    <name evidence="2" type="ORF">FN846DRAFT_935266</name>
</gene>
<evidence type="ECO:0000313" key="3">
    <source>
        <dbReference type="Proteomes" id="UP000326924"/>
    </source>
</evidence>
<feature type="compositionally biased region" description="Pro residues" evidence="1">
    <location>
        <begin position="199"/>
        <end position="208"/>
    </location>
</feature>
<keyword evidence="3" id="KW-1185">Reference proteome</keyword>
<feature type="region of interest" description="Disordered" evidence="1">
    <location>
        <begin position="194"/>
        <end position="360"/>
    </location>
</feature>
<feature type="compositionally biased region" description="Basic residues" evidence="1">
    <location>
        <begin position="322"/>
        <end position="334"/>
    </location>
</feature>